<gene>
    <name evidence="2" type="ORF">A2650_05125</name>
</gene>
<dbReference type="EMBL" id="MGJD01000046">
    <property type="protein sequence ID" value="OGM99384.1"/>
    <property type="molecule type" value="Genomic_DNA"/>
</dbReference>
<dbReference type="Proteomes" id="UP000177117">
    <property type="component" value="Unassembled WGS sequence"/>
</dbReference>
<proteinExistence type="predicted"/>
<feature type="transmembrane region" description="Helical" evidence="1">
    <location>
        <begin position="57"/>
        <end position="76"/>
    </location>
</feature>
<name>A0A1F8EEW0_9BACT</name>
<keyword evidence="1" id="KW-0812">Transmembrane</keyword>
<keyword evidence="1" id="KW-0472">Membrane</keyword>
<accession>A0A1F8EEW0</accession>
<dbReference type="AlphaFoldDB" id="A0A1F8EEW0"/>
<reference evidence="2 3" key="1">
    <citation type="journal article" date="2016" name="Nat. Commun.">
        <title>Thousands of microbial genomes shed light on interconnected biogeochemical processes in an aquifer system.</title>
        <authorList>
            <person name="Anantharaman K."/>
            <person name="Brown C.T."/>
            <person name="Hug L.A."/>
            <person name="Sharon I."/>
            <person name="Castelle C.J."/>
            <person name="Probst A.J."/>
            <person name="Thomas B.C."/>
            <person name="Singh A."/>
            <person name="Wilkins M.J."/>
            <person name="Karaoz U."/>
            <person name="Brodie E.L."/>
            <person name="Williams K.H."/>
            <person name="Hubbard S.S."/>
            <person name="Banfield J.F."/>
        </authorList>
    </citation>
    <scope>NUCLEOTIDE SEQUENCE [LARGE SCALE GENOMIC DNA]</scope>
</reference>
<protein>
    <submittedName>
        <fullName evidence="2">Uncharacterized protein</fullName>
    </submittedName>
</protein>
<keyword evidence="1" id="KW-1133">Transmembrane helix</keyword>
<sequence>MIASTHLVAGAFSGLLVQKLLLENPNVIKGIGAGFCAGFASHLILDAIPHQDYGIEGYALGGILFVEVLAVFYLAFYSVHKAFTNWIIFFGMVGAAFPDLLGMVYEHGFRLGWLYNVDRLLHVFHSNPNAVYKIGILSQLILAIFMSLGARVRK</sequence>
<evidence type="ECO:0000313" key="3">
    <source>
        <dbReference type="Proteomes" id="UP000177117"/>
    </source>
</evidence>
<organism evidence="2 3">
    <name type="scientific">Candidatus Yanofskybacteria bacterium RIFCSPHIGHO2_01_FULL_41_53</name>
    <dbReference type="NCBI Taxonomy" id="1802663"/>
    <lineage>
        <taxon>Bacteria</taxon>
        <taxon>Candidatus Yanofskyibacteriota</taxon>
    </lineage>
</organism>
<evidence type="ECO:0000313" key="2">
    <source>
        <dbReference type="EMBL" id="OGM99384.1"/>
    </source>
</evidence>
<feature type="transmembrane region" description="Helical" evidence="1">
    <location>
        <begin position="130"/>
        <end position="150"/>
    </location>
</feature>
<feature type="transmembrane region" description="Helical" evidence="1">
    <location>
        <begin position="83"/>
        <end position="105"/>
    </location>
</feature>
<evidence type="ECO:0000256" key="1">
    <source>
        <dbReference type="SAM" id="Phobius"/>
    </source>
</evidence>
<comment type="caution">
    <text evidence="2">The sequence shown here is derived from an EMBL/GenBank/DDBJ whole genome shotgun (WGS) entry which is preliminary data.</text>
</comment>